<dbReference type="AlphaFoldDB" id="A0A922CQM6"/>
<reference evidence="2" key="1">
    <citation type="journal article" date="2016" name="Insect Biochem. Mol. Biol.">
        <title>Multifaceted biological insights from a draft genome sequence of the tobacco hornworm moth, Manduca sexta.</title>
        <authorList>
            <person name="Kanost M.R."/>
            <person name="Arrese E.L."/>
            <person name="Cao X."/>
            <person name="Chen Y.R."/>
            <person name="Chellapilla S."/>
            <person name="Goldsmith M.R."/>
            <person name="Grosse-Wilde E."/>
            <person name="Heckel D.G."/>
            <person name="Herndon N."/>
            <person name="Jiang H."/>
            <person name="Papanicolaou A."/>
            <person name="Qu J."/>
            <person name="Soulages J.L."/>
            <person name="Vogel H."/>
            <person name="Walters J."/>
            <person name="Waterhouse R.M."/>
            <person name="Ahn S.J."/>
            <person name="Almeida F.C."/>
            <person name="An C."/>
            <person name="Aqrawi P."/>
            <person name="Bretschneider A."/>
            <person name="Bryant W.B."/>
            <person name="Bucks S."/>
            <person name="Chao H."/>
            <person name="Chevignon G."/>
            <person name="Christen J.M."/>
            <person name="Clarke D.F."/>
            <person name="Dittmer N.T."/>
            <person name="Ferguson L.C.F."/>
            <person name="Garavelou S."/>
            <person name="Gordon K.H.J."/>
            <person name="Gunaratna R.T."/>
            <person name="Han Y."/>
            <person name="Hauser F."/>
            <person name="He Y."/>
            <person name="Heidel-Fischer H."/>
            <person name="Hirsh A."/>
            <person name="Hu Y."/>
            <person name="Jiang H."/>
            <person name="Kalra D."/>
            <person name="Klinner C."/>
            <person name="Konig C."/>
            <person name="Kovar C."/>
            <person name="Kroll A.R."/>
            <person name="Kuwar S.S."/>
            <person name="Lee S.L."/>
            <person name="Lehman R."/>
            <person name="Li K."/>
            <person name="Li Z."/>
            <person name="Liang H."/>
            <person name="Lovelace S."/>
            <person name="Lu Z."/>
            <person name="Mansfield J.H."/>
            <person name="McCulloch K.J."/>
            <person name="Mathew T."/>
            <person name="Morton B."/>
            <person name="Muzny D.M."/>
            <person name="Neunemann D."/>
            <person name="Ongeri F."/>
            <person name="Pauchet Y."/>
            <person name="Pu L.L."/>
            <person name="Pyrousis I."/>
            <person name="Rao X.J."/>
            <person name="Redding A."/>
            <person name="Roesel C."/>
            <person name="Sanchez-Gracia A."/>
            <person name="Schaack S."/>
            <person name="Shukla A."/>
            <person name="Tetreau G."/>
            <person name="Wang Y."/>
            <person name="Xiong G.H."/>
            <person name="Traut W."/>
            <person name="Walsh T.K."/>
            <person name="Worley K.C."/>
            <person name="Wu D."/>
            <person name="Wu W."/>
            <person name="Wu Y.Q."/>
            <person name="Zhang X."/>
            <person name="Zou Z."/>
            <person name="Zucker H."/>
            <person name="Briscoe A.D."/>
            <person name="Burmester T."/>
            <person name="Clem R.J."/>
            <person name="Feyereisen R."/>
            <person name="Grimmelikhuijzen C.J.P."/>
            <person name="Hamodrakas S.J."/>
            <person name="Hansson B.S."/>
            <person name="Huguet E."/>
            <person name="Jermiin L.S."/>
            <person name="Lan Q."/>
            <person name="Lehman H.K."/>
            <person name="Lorenzen M."/>
            <person name="Merzendorfer H."/>
            <person name="Michalopoulos I."/>
            <person name="Morton D.B."/>
            <person name="Muthukrishnan S."/>
            <person name="Oakeshott J.G."/>
            <person name="Palmer W."/>
            <person name="Park Y."/>
            <person name="Passarelli A.L."/>
            <person name="Rozas J."/>
            <person name="Schwartz L.M."/>
            <person name="Smith W."/>
            <person name="Southgate A."/>
            <person name="Vilcinskas A."/>
            <person name="Vogt R."/>
            <person name="Wang P."/>
            <person name="Werren J."/>
            <person name="Yu X.Q."/>
            <person name="Zhou J.J."/>
            <person name="Brown S.J."/>
            <person name="Scherer S.E."/>
            <person name="Richards S."/>
            <person name="Blissard G.W."/>
        </authorList>
    </citation>
    <scope>NUCLEOTIDE SEQUENCE</scope>
</reference>
<reference evidence="2" key="2">
    <citation type="submission" date="2020-12" db="EMBL/GenBank/DDBJ databases">
        <authorList>
            <person name="Kanost M."/>
        </authorList>
    </citation>
    <scope>NUCLEOTIDE SEQUENCE</scope>
</reference>
<name>A0A922CQM6_MANSE</name>
<accession>A0A922CQM6</accession>
<dbReference type="EMBL" id="JH668498">
    <property type="protein sequence ID" value="KAG6455795.1"/>
    <property type="molecule type" value="Genomic_DNA"/>
</dbReference>
<keyword evidence="3" id="KW-1185">Reference proteome</keyword>
<evidence type="ECO:0000256" key="1">
    <source>
        <dbReference type="SAM" id="MobiDB-lite"/>
    </source>
</evidence>
<organism evidence="2 3">
    <name type="scientific">Manduca sexta</name>
    <name type="common">Tobacco hawkmoth</name>
    <name type="synonym">Tobacco hornworm</name>
    <dbReference type="NCBI Taxonomy" id="7130"/>
    <lineage>
        <taxon>Eukaryota</taxon>
        <taxon>Metazoa</taxon>
        <taxon>Ecdysozoa</taxon>
        <taxon>Arthropoda</taxon>
        <taxon>Hexapoda</taxon>
        <taxon>Insecta</taxon>
        <taxon>Pterygota</taxon>
        <taxon>Neoptera</taxon>
        <taxon>Endopterygota</taxon>
        <taxon>Lepidoptera</taxon>
        <taxon>Glossata</taxon>
        <taxon>Ditrysia</taxon>
        <taxon>Bombycoidea</taxon>
        <taxon>Sphingidae</taxon>
        <taxon>Sphinginae</taxon>
        <taxon>Sphingini</taxon>
        <taxon>Manduca</taxon>
    </lineage>
</organism>
<protein>
    <submittedName>
        <fullName evidence="2">Uncharacterized protein</fullName>
    </submittedName>
</protein>
<evidence type="ECO:0000313" key="3">
    <source>
        <dbReference type="Proteomes" id="UP000791440"/>
    </source>
</evidence>
<dbReference type="Proteomes" id="UP000791440">
    <property type="component" value="Unassembled WGS sequence"/>
</dbReference>
<sequence>MDKYTNSSGPGIFWSRQLSGSEWRNPWLHGNSLDAQTAAWGVRCLVAARKTDEAVPVVRYLLEAYQPYDPDPEVVDSLALFSQTVRETVKLRVSVNVSGSEEARQFQIGDNNALIIQSQLIRNSLSATAVTEGRGIALIGLSAKGSTNVTAPWPRYTLDPRVDQVSTKDRLQLSICYGFVAAGNDSESGLALLTVQLPSGFLADINTITELTSVRHVSAARVSLGGARVLAWVRAARAERLTIAVVSDVQVTVHARSSTACRVLRATCARRGRRVRARAARLPPAALRRPPLRMRTHCCPPPSPPYSSSLH</sequence>
<feature type="region of interest" description="Disordered" evidence="1">
    <location>
        <begin position="292"/>
        <end position="311"/>
    </location>
</feature>
<gene>
    <name evidence="2" type="ORF">O3G_MSEX009404</name>
</gene>
<proteinExistence type="predicted"/>
<evidence type="ECO:0000313" key="2">
    <source>
        <dbReference type="EMBL" id="KAG6455795.1"/>
    </source>
</evidence>
<comment type="caution">
    <text evidence="2">The sequence shown here is derived from an EMBL/GenBank/DDBJ whole genome shotgun (WGS) entry which is preliminary data.</text>
</comment>